<evidence type="ECO:0000313" key="2">
    <source>
        <dbReference type="EMBL" id="MBB5037647.1"/>
    </source>
</evidence>
<comment type="caution">
    <text evidence="2">The sequence shown here is derived from an EMBL/GenBank/DDBJ whole genome shotgun (WGS) entry which is preliminary data.</text>
</comment>
<proteinExistence type="predicted"/>
<accession>A0A7W7YKH0</accession>
<dbReference type="AlphaFoldDB" id="A0A7W7YKH0"/>
<keyword evidence="3" id="KW-1185">Reference proteome</keyword>
<protein>
    <submittedName>
        <fullName evidence="2">Uncharacterized protein</fullName>
    </submittedName>
</protein>
<dbReference type="EMBL" id="JACHIF010000003">
    <property type="protein sequence ID" value="MBB5037647.1"/>
    <property type="molecule type" value="Genomic_DNA"/>
</dbReference>
<name>A0A7W7YKH0_9BACT</name>
<feature type="compositionally biased region" description="Basic and acidic residues" evidence="1">
    <location>
        <begin position="91"/>
        <end position="101"/>
    </location>
</feature>
<evidence type="ECO:0000256" key="1">
    <source>
        <dbReference type="SAM" id="MobiDB-lite"/>
    </source>
</evidence>
<evidence type="ECO:0000313" key="3">
    <source>
        <dbReference type="Proteomes" id="UP000534294"/>
    </source>
</evidence>
<organism evidence="2 3">
    <name type="scientific">Prosthecobacter dejongeii</name>
    <dbReference type="NCBI Taxonomy" id="48465"/>
    <lineage>
        <taxon>Bacteria</taxon>
        <taxon>Pseudomonadati</taxon>
        <taxon>Verrucomicrobiota</taxon>
        <taxon>Verrucomicrobiia</taxon>
        <taxon>Verrucomicrobiales</taxon>
        <taxon>Verrucomicrobiaceae</taxon>
        <taxon>Prosthecobacter</taxon>
    </lineage>
</organism>
<gene>
    <name evidence="2" type="ORF">HNQ64_001896</name>
</gene>
<reference evidence="2 3" key="1">
    <citation type="submission" date="2020-08" db="EMBL/GenBank/DDBJ databases">
        <title>Genomic Encyclopedia of Type Strains, Phase IV (KMG-IV): sequencing the most valuable type-strain genomes for metagenomic binning, comparative biology and taxonomic classification.</title>
        <authorList>
            <person name="Goeker M."/>
        </authorList>
    </citation>
    <scope>NUCLEOTIDE SEQUENCE [LARGE SCALE GENOMIC DNA]</scope>
    <source>
        <strain evidence="2 3">DSM 12251</strain>
    </source>
</reference>
<sequence length="101" mass="11553">MRSHRHRANACVFHGDSYRTRAKTDFQKIVRMKRWMLWDQWQSKNTGCSFEDNCQSKTIAYRPASPPLFGQDFGNDLMLQGGDEPQGLVEEGTRDAAQDGA</sequence>
<feature type="region of interest" description="Disordered" evidence="1">
    <location>
        <begin position="80"/>
        <end position="101"/>
    </location>
</feature>
<dbReference type="Proteomes" id="UP000534294">
    <property type="component" value="Unassembled WGS sequence"/>
</dbReference>